<proteinExistence type="predicted"/>
<organism evidence="2 3">
    <name type="scientific">Diabrotica balteata</name>
    <name type="common">Banded cucumber beetle</name>
    <dbReference type="NCBI Taxonomy" id="107213"/>
    <lineage>
        <taxon>Eukaryota</taxon>
        <taxon>Metazoa</taxon>
        <taxon>Ecdysozoa</taxon>
        <taxon>Arthropoda</taxon>
        <taxon>Hexapoda</taxon>
        <taxon>Insecta</taxon>
        <taxon>Pterygota</taxon>
        <taxon>Neoptera</taxon>
        <taxon>Endopterygota</taxon>
        <taxon>Coleoptera</taxon>
        <taxon>Polyphaga</taxon>
        <taxon>Cucujiformia</taxon>
        <taxon>Chrysomeloidea</taxon>
        <taxon>Chrysomelidae</taxon>
        <taxon>Galerucinae</taxon>
        <taxon>Diabroticina</taxon>
        <taxon>Diabroticites</taxon>
        <taxon>Diabrotica</taxon>
    </lineage>
</organism>
<evidence type="ECO:0000256" key="1">
    <source>
        <dbReference type="SAM" id="MobiDB-lite"/>
    </source>
</evidence>
<protein>
    <submittedName>
        <fullName evidence="2">Uncharacterized protein</fullName>
    </submittedName>
</protein>
<gene>
    <name evidence="2" type="ORF">DIABBA_LOCUS2457</name>
</gene>
<feature type="compositionally biased region" description="Basic and acidic residues" evidence="1">
    <location>
        <begin position="54"/>
        <end position="63"/>
    </location>
</feature>
<dbReference type="EMBL" id="OU898285">
    <property type="protein sequence ID" value="CAG9828543.1"/>
    <property type="molecule type" value="Genomic_DNA"/>
</dbReference>
<dbReference type="Proteomes" id="UP001153709">
    <property type="component" value="Chromosome 10"/>
</dbReference>
<feature type="region of interest" description="Disordered" evidence="1">
    <location>
        <begin position="127"/>
        <end position="147"/>
    </location>
</feature>
<dbReference type="AlphaFoldDB" id="A0A9N9SSS5"/>
<feature type="region of interest" description="Disordered" evidence="1">
    <location>
        <begin position="1"/>
        <end position="73"/>
    </location>
</feature>
<accession>A0A9N9SSS5</accession>
<evidence type="ECO:0000313" key="3">
    <source>
        <dbReference type="Proteomes" id="UP001153709"/>
    </source>
</evidence>
<keyword evidence="3" id="KW-1185">Reference proteome</keyword>
<reference evidence="2" key="1">
    <citation type="submission" date="2022-01" db="EMBL/GenBank/DDBJ databases">
        <authorList>
            <person name="King R."/>
        </authorList>
    </citation>
    <scope>NUCLEOTIDE SEQUENCE</scope>
</reference>
<feature type="compositionally biased region" description="Polar residues" evidence="1">
    <location>
        <begin position="26"/>
        <end position="53"/>
    </location>
</feature>
<name>A0A9N9SSS5_DIABA</name>
<evidence type="ECO:0000313" key="2">
    <source>
        <dbReference type="EMBL" id="CAG9828543.1"/>
    </source>
</evidence>
<sequence length="210" mass="23724">MSDEESNQFESSDKKNKPVSKLFQASEIQTDTTASLPAESSSCSKGSNVQSPEFSRHQREPSGKRNKLSPEVIRYQREQRMRRMNLSSADLIRHEREEFFKRVRTSRRNSFSLSRSLGDEPSVAGLETVFEDDNSGNEVESSPGRIEDMSCDDLEQQLAGMNLTETPPHLQLGTSSETQRFISFCKICMIETTEGDICVTCFRSFSSPSQ</sequence>